<evidence type="ECO:0000259" key="1">
    <source>
        <dbReference type="Pfam" id="PF08769"/>
    </source>
</evidence>
<dbReference type="InterPro" id="IPR036388">
    <property type="entry name" value="WH-like_DNA-bd_sf"/>
</dbReference>
<feature type="domain" description="Sporulation initiation factor Spo0A C-terminal" evidence="1">
    <location>
        <begin position="6"/>
        <end position="106"/>
    </location>
</feature>
<dbReference type="Gene3D" id="1.10.10.10">
    <property type="entry name" value="Winged helix-like DNA-binding domain superfamily/Winged helix DNA-binding domain"/>
    <property type="match status" value="1"/>
</dbReference>
<accession>A0ABR7EU79</accession>
<dbReference type="Pfam" id="PF08769">
    <property type="entry name" value="Spo0A_C"/>
    <property type="match status" value="1"/>
</dbReference>
<dbReference type="Proteomes" id="UP000647235">
    <property type="component" value="Unassembled WGS sequence"/>
</dbReference>
<protein>
    <submittedName>
        <fullName evidence="2">Sporulation initiation factor Spo0A C-terminal domain-containing protein</fullName>
    </submittedName>
</protein>
<proteinExistence type="predicted"/>
<keyword evidence="2" id="KW-0648">Protein biosynthesis</keyword>
<dbReference type="GO" id="GO:0003743">
    <property type="term" value="F:translation initiation factor activity"/>
    <property type="evidence" value="ECO:0007669"/>
    <property type="project" value="UniProtKB-KW"/>
</dbReference>
<reference evidence="2 3" key="1">
    <citation type="submission" date="2020-08" db="EMBL/GenBank/DDBJ databases">
        <title>Genome public.</title>
        <authorList>
            <person name="Liu C."/>
            <person name="Sun Q."/>
        </authorList>
    </citation>
    <scope>NUCLEOTIDE SEQUENCE [LARGE SCALE GENOMIC DNA]</scope>
    <source>
        <strain evidence="2 3">NSJ-36</strain>
    </source>
</reference>
<name>A0ABR7EU79_9FIRM</name>
<comment type="caution">
    <text evidence="2">The sequence shown here is derived from an EMBL/GenBank/DDBJ whole genome shotgun (WGS) entry which is preliminary data.</text>
</comment>
<dbReference type="SUPFAM" id="SSF46894">
    <property type="entry name" value="C-terminal effector domain of the bipartite response regulators"/>
    <property type="match status" value="1"/>
</dbReference>
<keyword evidence="2" id="KW-0396">Initiation factor</keyword>
<organism evidence="2 3">
    <name type="scientific">Dorea hominis</name>
    <dbReference type="NCBI Taxonomy" id="2763040"/>
    <lineage>
        <taxon>Bacteria</taxon>
        <taxon>Bacillati</taxon>
        <taxon>Bacillota</taxon>
        <taxon>Clostridia</taxon>
        <taxon>Lachnospirales</taxon>
        <taxon>Lachnospiraceae</taxon>
        <taxon>Dorea</taxon>
    </lineage>
</organism>
<gene>
    <name evidence="2" type="ORF">H8S07_06445</name>
</gene>
<evidence type="ECO:0000313" key="3">
    <source>
        <dbReference type="Proteomes" id="UP000647235"/>
    </source>
</evidence>
<dbReference type="InterPro" id="IPR014879">
    <property type="entry name" value="Spo0A_C"/>
</dbReference>
<dbReference type="InterPro" id="IPR016032">
    <property type="entry name" value="Sig_transdc_resp-reg_C-effctor"/>
</dbReference>
<dbReference type="EMBL" id="JACOOY010000006">
    <property type="protein sequence ID" value="MBC5664916.1"/>
    <property type="molecule type" value="Genomic_DNA"/>
</dbReference>
<sequence>MRKHEIEQLIRSLGIGATYRGYHYLVYGVSLCMDNEDYLLSVGKLLYTRIAEAYFTTGSSVERDIRTVIRICWERGNRPLLQEIAMYPLHARPTAGEFFDILANYLNNQLRTEACL</sequence>
<keyword evidence="3" id="KW-1185">Reference proteome</keyword>
<evidence type="ECO:0000313" key="2">
    <source>
        <dbReference type="EMBL" id="MBC5664916.1"/>
    </source>
</evidence>
<dbReference type="RefSeq" id="WP_118288306.1">
    <property type="nucleotide sequence ID" value="NZ_JACOOY010000006.1"/>
</dbReference>